<dbReference type="Proteomes" id="UP000195402">
    <property type="component" value="Unassembled WGS sequence"/>
</dbReference>
<name>A0A200QAK3_MACCD</name>
<evidence type="ECO:0000259" key="2">
    <source>
        <dbReference type="Pfam" id="PF13966"/>
    </source>
</evidence>
<keyword evidence="1" id="KW-1133">Transmembrane helix</keyword>
<dbReference type="EMBL" id="MVGT01002492">
    <property type="protein sequence ID" value="OVA07479.1"/>
    <property type="molecule type" value="Genomic_DNA"/>
</dbReference>
<dbReference type="InParanoid" id="A0A200QAK3"/>
<protein>
    <submittedName>
        <fullName evidence="3">Reverse transcriptase zinc-binding domain</fullName>
    </submittedName>
</protein>
<feature type="domain" description="Reverse transcriptase zinc-binding" evidence="2">
    <location>
        <begin position="64"/>
        <end position="127"/>
    </location>
</feature>
<feature type="transmembrane region" description="Helical" evidence="1">
    <location>
        <begin position="94"/>
        <end position="112"/>
    </location>
</feature>
<gene>
    <name evidence="3" type="ORF">BVC80_8231g2</name>
</gene>
<keyword evidence="4" id="KW-1185">Reference proteome</keyword>
<proteinExistence type="predicted"/>
<keyword evidence="3" id="KW-0808">Transferase</keyword>
<dbReference type="AlphaFoldDB" id="A0A200QAK3"/>
<sequence>MLCEMLQGVDHERDWNLDLMRDLDIPEINMATNLLGEIENPNEVLGDISNEDERVWTENLTGNFSVKSYYEAIMDEKERMTTRNTPLVQFSVKYVWNKVILTKISILAWAAFHESLSTKDVLKRRGMLFGINWVNLNSAALFLNLWKMKFALTRMTFLRFCLPFAIWRAIWEERNEIVFNGVDKVLEKPIITVKDILFS</sequence>
<keyword evidence="3" id="KW-0695">RNA-directed DNA polymerase</keyword>
<organism evidence="3 4">
    <name type="scientific">Macleaya cordata</name>
    <name type="common">Five-seeded plume-poppy</name>
    <name type="synonym">Bocconia cordata</name>
    <dbReference type="NCBI Taxonomy" id="56857"/>
    <lineage>
        <taxon>Eukaryota</taxon>
        <taxon>Viridiplantae</taxon>
        <taxon>Streptophyta</taxon>
        <taxon>Embryophyta</taxon>
        <taxon>Tracheophyta</taxon>
        <taxon>Spermatophyta</taxon>
        <taxon>Magnoliopsida</taxon>
        <taxon>Ranunculales</taxon>
        <taxon>Papaveraceae</taxon>
        <taxon>Papaveroideae</taxon>
        <taxon>Macleaya</taxon>
    </lineage>
</organism>
<comment type="caution">
    <text evidence="3">The sequence shown here is derived from an EMBL/GenBank/DDBJ whole genome shotgun (WGS) entry which is preliminary data.</text>
</comment>
<keyword evidence="1" id="KW-0812">Transmembrane</keyword>
<keyword evidence="1" id="KW-0472">Membrane</keyword>
<evidence type="ECO:0000256" key="1">
    <source>
        <dbReference type="SAM" id="Phobius"/>
    </source>
</evidence>
<evidence type="ECO:0000313" key="4">
    <source>
        <dbReference type="Proteomes" id="UP000195402"/>
    </source>
</evidence>
<keyword evidence="3" id="KW-0548">Nucleotidyltransferase</keyword>
<feature type="transmembrane region" description="Helical" evidence="1">
    <location>
        <begin position="127"/>
        <end position="146"/>
    </location>
</feature>
<evidence type="ECO:0000313" key="3">
    <source>
        <dbReference type="EMBL" id="OVA07479.1"/>
    </source>
</evidence>
<reference evidence="3 4" key="1">
    <citation type="journal article" date="2017" name="Mol. Plant">
        <title>The Genome of Medicinal Plant Macleaya cordata Provides New Insights into Benzylisoquinoline Alkaloids Metabolism.</title>
        <authorList>
            <person name="Liu X."/>
            <person name="Liu Y."/>
            <person name="Huang P."/>
            <person name="Ma Y."/>
            <person name="Qing Z."/>
            <person name="Tang Q."/>
            <person name="Cao H."/>
            <person name="Cheng P."/>
            <person name="Zheng Y."/>
            <person name="Yuan Z."/>
            <person name="Zhou Y."/>
            <person name="Liu J."/>
            <person name="Tang Z."/>
            <person name="Zhuo Y."/>
            <person name="Zhang Y."/>
            <person name="Yu L."/>
            <person name="Huang J."/>
            <person name="Yang P."/>
            <person name="Peng Q."/>
            <person name="Zhang J."/>
            <person name="Jiang W."/>
            <person name="Zhang Z."/>
            <person name="Lin K."/>
            <person name="Ro D.K."/>
            <person name="Chen X."/>
            <person name="Xiong X."/>
            <person name="Shang Y."/>
            <person name="Huang S."/>
            <person name="Zeng J."/>
        </authorList>
    </citation>
    <scope>NUCLEOTIDE SEQUENCE [LARGE SCALE GENOMIC DNA]</scope>
    <source>
        <strain evidence="4">cv. BLH2017</strain>
        <tissue evidence="3">Root</tissue>
    </source>
</reference>
<dbReference type="Pfam" id="PF13966">
    <property type="entry name" value="zf-RVT"/>
    <property type="match status" value="1"/>
</dbReference>
<accession>A0A200QAK3</accession>
<dbReference type="GO" id="GO:0003964">
    <property type="term" value="F:RNA-directed DNA polymerase activity"/>
    <property type="evidence" value="ECO:0007669"/>
    <property type="project" value="UniProtKB-KW"/>
</dbReference>
<dbReference type="InterPro" id="IPR026960">
    <property type="entry name" value="RVT-Znf"/>
</dbReference>